<dbReference type="OrthoDB" id="6760869at2759"/>
<evidence type="ECO:0000313" key="2">
    <source>
        <dbReference type="EMBL" id="KAF2880708.1"/>
    </source>
</evidence>
<dbReference type="InterPro" id="IPR048365">
    <property type="entry name" value="TNP-like_RNaseH_N"/>
</dbReference>
<comment type="caution">
    <text evidence="2">The sequence shown here is derived from an EMBL/GenBank/DDBJ whole genome shotgun (WGS) entry which is preliminary data.</text>
</comment>
<evidence type="ECO:0000313" key="3">
    <source>
        <dbReference type="Proteomes" id="UP000801492"/>
    </source>
</evidence>
<evidence type="ECO:0000259" key="1">
    <source>
        <dbReference type="Pfam" id="PF21787"/>
    </source>
</evidence>
<proteinExistence type="predicted"/>
<dbReference type="AlphaFoldDB" id="A0A8K0FZX3"/>
<dbReference type="EMBL" id="VTPC01090923">
    <property type="protein sequence ID" value="KAF2880708.1"/>
    <property type="molecule type" value="Genomic_DNA"/>
</dbReference>
<protein>
    <recommendedName>
        <fullName evidence="1">Transposable element P transposase-like RNase H domain-containing protein</fullName>
    </recommendedName>
</protein>
<feature type="domain" description="Transposable element P transposase-like RNase H" evidence="1">
    <location>
        <begin position="71"/>
        <end position="145"/>
    </location>
</feature>
<accession>A0A8K0FZX3</accession>
<name>A0A8K0FZX3_IGNLU</name>
<reference evidence="2" key="1">
    <citation type="submission" date="2019-08" db="EMBL/GenBank/DDBJ databases">
        <title>The genome of the North American firefly Photinus pyralis.</title>
        <authorList>
            <consortium name="Photinus pyralis genome working group"/>
            <person name="Fallon T.R."/>
            <person name="Sander Lower S.E."/>
            <person name="Weng J.-K."/>
        </authorList>
    </citation>
    <scope>NUCLEOTIDE SEQUENCE</scope>
    <source>
        <strain evidence="2">TRF0915ILg1</strain>
        <tissue evidence="2">Whole body</tissue>
    </source>
</reference>
<dbReference type="Proteomes" id="UP000801492">
    <property type="component" value="Unassembled WGS sequence"/>
</dbReference>
<sequence length="196" mass="22283">MFVNTPLHHMLDSEKYLRMLPLPLLEDLVKEKNGLLLWCDGFGKTYTLTEEPPMPGVMPRCIKAEEATFFGQEVICNLVFDELSIRKHIEWTGKKFTGCVDFDADTLPKAKEVLLFMLVYVNGSWKIPVGYYLLNGFCATGKASLWCRGTGVRPASKKSGRDESMRMTVDDIEDIGSVLIVKCPIQRRIFNELLQL</sequence>
<organism evidence="2 3">
    <name type="scientific">Ignelater luminosus</name>
    <name type="common">Cucubano</name>
    <name type="synonym">Pyrophorus luminosus</name>
    <dbReference type="NCBI Taxonomy" id="2038154"/>
    <lineage>
        <taxon>Eukaryota</taxon>
        <taxon>Metazoa</taxon>
        <taxon>Ecdysozoa</taxon>
        <taxon>Arthropoda</taxon>
        <taxon>Hexapoda</taxon>
        <taxon>Insecta</taxon>
        <taxon>Pterygota</taxon>
        <taxon>Neoptera</taxon>
        <taxon>Endopterygota</taxon>
        <taxon>Coleoptera</taxon>
        <taxon>Polyphaga</taxon>
        <taxon>Elateriformia</taxon>
        <taxon>Elateroidea</taxon>
        <taxon>Elateridae</taxon>
        <taxon>Agrypninae</taxon>
        <taxon>Pyrophorini</taxon>
        <taxon>Ignelater</taxon>
    </lineage>
</organism>
<keyword evidence="3" id="KW-1185">Reference proteome</keyword>
<dbReference type="Pfam" id="PF21787">
    <property type="entry name" value="TNP-like_RNaseH_N"/>
    <property type="match status" value="1"/>
</dbReference>
<gene>
    <name evidence="2" type="ORF">ILUMI_25468</name>
</gene>